<feature type="binding site" evidence="9">
    <location>
        <position position="108"/>
    </location>
    <ligand>
        <name>Ni(2+)</name>
        <dbReference type="ChEBI" id="CHEBI:49786"/>
    </ligand>
</feature>
<feature type="binding site" evidence="9">
    <location>
        <position position="146"/>
    </location>
    <ligand>
        <name>Ni(2+)</name>
        <dbReference type="ChEBI" id="CHEBI:49786"/>
    </ligand>
</feature>
<dbReference type="GO" id="GO:0051213">
    <property type="term" value="F:dioxygenase activity"/>
    <property type="evidence" value="ECO:0007669"/>
    <property type="project" value="UniProtKB-KW"/>
</dbReference>
<feature type="site" description="May play a role in metal incorporation in vivo" evidence="9">
    <location>
        <position position="101"/>
    </location>
</feature>
<evidence type="ECO:0000256" key="8">
    <source>
        <dbReference type="ARBA" id="ARBA00023167"/>
    </source>
</evidence>
<keyword evidence="5 9" id="KW-0223">Dioxygenase</keyword>
<evidence type="ECO:0000256" key="1">
    <source>
        <dbReference type="ARBA" id="ARBA00000428"/>
    </source>
</evidence>
<organism evidence="10 11">
    <name type="scientific">Streptosporangium jomthongense</name>
    <dbReference type="NCBI Taxonomy" id="1193683"/>
    <lineage>
        <taxon>Bacteria</taxon>
        <taxon>Bacillati</taxon>
        <taxon>Actinomycetota</taxon>
        <taxon>Actinomycetes</taxon>
        <taxon>Streptosporangiales</taxon>
        <taxon>Streptosporangiaceae</taxon>
        <taxon>Streptosporangium</taxon>
    </lineage>
</organism>
<dbReference type="EMBL" id="JBHSBC010000048">
    <property type="protein sequence ID" value="MFC3985595.1"/>
    <property type="molecule type" value="Genomic_DNA"/>
</dbReference>
<evidence type="ECO:0000256" key="9">
    <source>
        <dbReference type="HAMAP-Rule" id="MF_01682"/>
    </source>
</evidence>
<dbReference type="HAMAP" id="MF_01682">
    <property type="entry name" value="Salvage_MtnD"/>
    <property type="match status" value="1"/>
</dbReference>
<reference evidence="11" key="1">
    <citation type="journal article" date="2019" name="Int. J. Syst. Evol. Microbiol.">
        <title>The Global Catalogue of Microorganisms (GCM) 10K type strain sequencing project: providing services to taxonomists for standard genome sequencing and annotation.</title>
        <authorList>
            <consortium name="The Broad Institute Genomics Platform"/>
            <consortium name="The Broad Institute Genome Sequencing Center for Infectious Disease"/>
            <person name="Wu L."/>
            <person name="Ma J."/>
        </authorList>
    </citation>
    <scope>NUCLEOTIDE SEQUENCE [LARGE SCALE GENOMIC DNA]</scope>
    <source>
        <strain evidence="11">TBRC 7912</strain>
    </source>
</reference>
<dbReference type="PANTHER" id="PTHR23418:SF0">
    <property type="entry name" value="ACIREDUCTONE DIOXYGENASE"/>
    <property type="match status" value="1"/>
</dbReference>
<sequence>MTLLTVWADDDPDTVLTRTEDPEEVADALKPFGIRFERWEPVRDLPAEPTPEQVLDAYRDEVDRVIGQEGYVLVDAVRMTPSDDPEWAEQAARARERFLSEHTHADDEDRFFARGAGVFYLHLDDRVYAVLCEAGDLLSVPADTTHWFDMGTRPDFVAIRFFHDEDGWVGDFTGSRLADDFADFDTLIATR</sequence>
<dbReference type="PANTHER" id="PTHR23418">
    <property type="entry name" value="ACIREDUCTONE DIOXYGENASE"/>
    <property type="match status" value="1"/>
</dbReference>
<feature type="site" description="Important to generate the dianion" evidence="9">
    <location>
        <position position="110"/>
    </location>
</feature>
<comment type="caution">
    <text evidence="10">The sequence shown here is derived from an EMBL/GenBank/DDBJ whole genome shotgun (WGS) entry which is preliminary data.</text>
</comment>
<proteinExistence type="inferred from homology"/>
<feature type="binding site" evidence="9">
    <location>
        <position position="104"/>
    </location>
    <ligand>
        <name>Ni(2+)</name>
        <dbReference type="ChEBI" id="CHEBI:49786"/>
    </ligand>
</feature>
<keyword evidence="11" id="KW-1185">Reference proteome</keyword>
<keyword evidence="8 9" id="KW-0486">Methionine biosynthesis</keyword>
<name>A0ABV8FD40_9ACTN</name>
<dbReference type="RefSeq" id="WP_362779422.1">
    <property type="nucleotide sequence ID" value="NZ_JBHSBC010000048.1"/>
</dbReference>
<dbReference type="Proteomes" id="UP001595698">
    <property type="component" value="Unassembled WGS sequence"/>
</dbReference>
<feature type="binding site" evidence="9">
    <location>
        <position position="102"/>
    </location>
    <ligand>
        <name>Fe(2+)</name>
        <dbReference type="ChEBI" id="CHEBI:29033"/>
    </ligand>
</feature>
<feature type="binding site" evidence="9">
    <location>
        <position position="102"/>
    </location>
    <ligand>
        <name>Ni(2+)</name>
        <dbReference type="ChEBI" id="CHEBI:49786"/>
    </ligand>
</feature>
<gene>
    <name evidence="9" type="primary">mtnD</name>
    <name evidence="10" type="ORF">ACFOYY_36085</name>
</gene>
<comment type="pathway">
    <text evidence="9">Amino-acid biosynthesis; L-methionine biosynthesis via salvage pathway; L-methionine from S-methyl-5-thio-alpha-D-ribose 1-phosphate: step 5/6.</text>
</comment>
<feature type="binding site" evidence="9">
    <location>
        <position position="108"/>
    </location>
    <ligand>
        <name>Fe(2+)</name>
        <dbReference type="ChEBI" id="CHEBI:29033"/>
    </ligand>
</feature>
<keyword evidence="6 9" id="KW-0560">Oxidoreductase</keyword>
<keyword evidence="3 9" id="KW-0028">Amino-acid biosynthesis</keyword>
<evidence type="ECO:0000256" key="2">
    <source>
        <dbReference type="ARBA" id="ARBA00022596"/>
    </source>
</evidence>
<keyword evidence="2 9" id="KW-0533">Nickel</keyword>
<dbReference type="InterPro" id="IPR014710">
    <property type="entry name" value="RmlC-like_jellyroll"/>
</dbReference>
<dbReference type="CDD" id="cd02232">
    <property type="entry name" value="cupin_ARD"/>
    <property type="match status" value="1"/>
</dbReference>
<evidence type="ECO:0000256" key="7">
    <source>
        <dbReference type="ARBA" id="ARBA00023004"/>
    </source>
</evidence>
<comment type="cofactor">
    <cofactor evidence="9">
        <name>Ni(2+)</name>
        <dbReference type="ChEBI" id="CHEBI:49786"/>
    </cofactor>
    <text evidence="9">Binds 1 nickel ion per monomer.</text>
</comment>
<evidence type="ECO:0000256" key="4">
    <source>
        <dbReference type="ARBA" id="ARBA00022723"/>
    </source>
</evidence>
<comment type="subunit">
    <text evidence="9">Monomer.</text>
</comment>
<dbReference type="InterPro" id="IPR004313">
    <property type="entry name" value="ARD"/>
</dbReference>
<comment type="function">
    <text evidence="9">Catalyzes 2 different reactions between oxygene and the acireductone 1,2-dihydroxy-3-keto-5-methylthiopentene (DHK-MTPene) depending upon the metal bound in the active site. Fe-containing acireductone dioxygenase (Fe-ARD) produces formate and 2-keto-4-methylthiobutyrate (KMTB), the alpha-ketoacid precursor of methionine in the methionine recycle pathway. Ni-containing acireductone dioxygenase (Ni-ARD) produces methylthiopropionate, carbon monoxide and formate, and does not lie on the methionine recycle pathway.</text>
</comment>
<dbReference type="SUPFAM" id="SSF51182">
    <property type="entry name" value="RmlC-like cupins"/>
    <property type="match status" value="1"/>
</dbReference>
<comment type="cofactor">
    <cofactor evidence="9">
        <name>Fe(2+)</name>
        <dbReference type="ChEBI" id="CHEBI:29033"/>
    </cofactor>
    <text evidence="9">Binds 1 Fe(2+) cation per monomer.</text>
</comment>
<dbReference type="EC" id="1.13.11.54" evidence="9"/>
<comment type="catalytic activity">
    <reaction evidence="9">
        <text>1,2-dihydroxy-5-(methylsulfanyl)pent-1-en-3-one + O2 = 3-(methylsulfanyl)propanoate + CO + formate + 2 H(+)</text>
        <dbReference type="Rhea" id="RHEA:14161"/>
        <dbReference type="ChEBI" id="CHEBI:15378"/>
        <dbReference type="ChEBI" id="CHEBI:15379"/>
        <dbReference type="ChEBI" id="CHEBI:15740"/>
        <dbReference type="ChEBI" id="CHEBI:17245"/>
        <dbReference type="ChEBI" id="CHEBI:49016"/>
        <dbReference type="ChEBI" id="CHEBI:49252"/>
        <dbReference type="EC" id="1.13.11.53"/>
    </reaction>
</comment>
<dbReference type="Pfam" id="PF03079">
    <property type="entry name" value="ARD"/>
    <property type="match status" value="1"/>
</dbReference>
<keyword evidence="4 9" id="KW-0479">Metal-binding</keyword>
<protein>
    <recommendedName>
        <fullName evidence="9">Acireductone dioxygenase</fullName>
    </recommendedName>
    <alternativeName>
        <fullName evidence="9">1,2-dihydroxy-3-keto-5-methylthiopentene dioxygenase</fullName>
        <shortName evidence="9">DHK-MTPene dioxygenase</shortName>
    </alternativeName>
    <alternativeName>
        <fullName evidence="9">Acireductone dioxygenase (Fe(2+)-requiring)</fullName>
        <shortName evidence="9">ARD'</shortName>
        <shortName evidence="9">Fe-ARD</shortName>
        <ecNumber evidence="9">1.13.11.54</ecNumber>
    </alternativeName>
    <alternativeName>
        <fullName evidence="9">Acireductone dioxygenase (Ni(2+)-requiring)</fullName>
        <shortName evidence="9">ARD</shortName>
        <shortName evidence="9">Ni-ARD</shortName>
        <ecNumber evidence="9">1.13.11.53</ecNumber>
    </alternativeName>
</protein>
<dbReference type="InterPro" id="IPR011051">
    <property type="entry name" value="RmlC_Cupin_sf"/>
</dbReference>
<accession>A0ABV8FD40</accession>
<evidence type="ECO:0000256" key="3">
    <source>
        <dbReference type="ARBA" id="ARBA00022605"/>
    </source>
</evidence>
<dbReference type="EC" id="1.13.11.53" evidence="9"/>
<comment type="similarity">
    <text evidence="9">Belongs to the acireductone dioxygenase (ARD) family.</text>
</comment>
<feature type="site" description="May play a role in transmitting local conformational changes" evidence="9">
    <location>
        <position position="107"/>
    </location>
</feature>
<feature type="binding site" evidence="9">
    <location>
        <position position="146"/>
    </location>
    <ligand>
        <name>Fe(2+)</name>
        <dbReference type="ChEBI" id="CHEBI:29033"/>
    </ligand>
</feature>
<dbReference type="InterPro" id="IPR023956">
    <property type="entry name" value="ARD_bac"/>
</dbReference>
<evidence type="ECO:0000313" key="10">
    <source>
        <dbReference type="EMBL" id="MFC3985595.1"/>
    </source>
</evidence>
<dbReference type="Gene3D" id="2.60.120.10">
    <property type="entry name" value="Jelly Rolls"/>
    <property type="match status" value="1"/>
</dbReference>
<evidence type="ECO:0000313" key="11">
    <source>
        <dbReference type="Proteomes" id="UP001595698"/>
    </source>
</evidence>
<evidence type="ECO:0000256" key="5">
    <source>
        <dbReference type="ARBA" id="ARBA00022964"/>
    </source>
</evidence>
<keyword evidence="7 9" id="KW-0408">Iron</keyword>
<feature type="binding site" evidence="9">
    <location>
        <position position="104"/>
    </location>
    <ligand>
        <name>Fe(2+)</name>
        <dbReference type="ChEBI" id="CHEBI:29033"/>
    </ligand>
</feature>
<comment type="catalytic activity">
    <reaction evidence="1 9">
        <text>1,2-dihydroxy-5-(methylsulfanyl)pent-1-en-3-one + O2 = 4-methylsulfanyl-2-oxobutanoate + formate + 2 H(+)</text>
        <dbReference type="Rhea" id="RHEA:24504"/>
        <dbReference type="ChEBI" id="CHEBI:15378"/>
        <dbReference type="ChEBI" id="CHEBI:15379"/>
        <dbReference type="ChEBI" id="CHEBI:15740"/>
        <dbReference type="ChEBI" id="CHEBI:16723"/>
        <dbReference type="ChEBI" id="CHEBI:49252"/>
        <dbReference type="EC" id="1.13.11.54"/>
    </reaction>
</comment>
<evidence type="ECO:0000256" key="6">
    <source>
        <dbReference type="ARBA" id="ARBA00023002"/>
    </source>
</evidence>